<evidence type="ECO:0008006" key="4">
    <source>
        <dbReference type="Google" id="ProtNLM"/>
    </source>
</evidence>
<proteinExistence type="predicted"/>
<name>A0ABT7SH20_9CELL</name>
<protein>
    <recommendedName>
        <fullName evidence="4">DUF2254 domain-containing protein</fullName>
    </recommendedName>
</protein>
<keyword evidence="1" id="KW-0472">Membrane</keyword>
<keyword evidence="1" id="KW-0812">Transmembrane</keyword>
<evidence type="ECO:0000313" key="3">
    <source>
        <dbReference type="Proteomes" id="UP001529338"/>
    </source>
</evidence>
<sequence>MKSRHILLLAASFILSVSLLAVIHHTGDPAWLKSSLPAVAGADGIMWQVQTTFLSVGFAGLAIAAQLFAEAPLAIGASRGRVLSFIGAGWFVGVGLVANAVIAIETIWLPSDLGMIGIAFAWFAPSVVLLVVSTVKLMQLFGHPSLLDEVVRSSLVDSLSSRLSEVSRKYADARERLEGLFASEGLMGVPKASAVTLRVPVPAGGRVIRAINPKIARQAIDSLGLRATEGSPTNSAAAEVFLSPQVTLDIEPGDRTRLGESAFRVITSNALDAATTGRIVRLLQSSIEFEPSGSVTPDEETDREIATLKDAIGTNLRSGALATAERALELLGHVVRGVWMAERESPDSSRRASFTRRDWLFRSVGEVEQDVLLSPRVADVFVGAAMTRAIEAPRTGSTEYVDECLRSFTRLWFDVLRHGDPDFDSVVSRITTCVQNLAAYSYSAAEESDDLQARGTWAMVELVKLALDAKKPAAAKIAALELSALFEFDRGGSSRSHVRGGQLVLSGWLDYLADKHDDRDPADASLRALVTPRGTWSEILGARAAAERGAVPFSRWDWWEMKSTTSSGVQALQLSHYIDRALLSALASSYGPLPPADDQETASEYKRFLSILTDGDRELNAQEDGLKRRFAEAIAKWDAAEDGRLAVEPLSQTRIDALGTALRETLDQRSRLAAEIPVVEDVPASANTSHPILGMNFRVPRLYLVEKIFNQTFADPTELGRMIAQGFAEGEEQRIVRELRSLRDDVLEPAASAIRSQIEALASEAEYYILLAPYGGLDIHEWYSVEFREVLESVTHIETGVLDGEAILFDRRTTLTSCRKPEEKEGLSPVDGTSIAMGVFEDVQGGDEPQVRVETGEYFAVWPGDAPRVFRFGAGAVATEGAHADEESTDPAEG</sequence>
<dbReference type="RefSeq" id="WP_289455319.1">
    <property type="nucleotide sequence ID" value="NZ_JAUCGQ010000001.1"/>
</dbReference>
<dbReference type="Proteomes" id="UP001529338">
    <property type="component" value="Unassembled WGS sequence"/>
</dbReference>
<evidence type="ECO:0000256" key="1">
    <source>
        <dbReference type="SAM" id="Phobius"/>
    </source>
</evidence>
<organism evidence="2 3">
    <name type="scientific">Cellulomonas alba</name>
    <dbReference type="NCBI Taxonomy" id="3053467"/>
    <lineage>
        <taxon>Bacteria</taxon>
        <taxon>Bacillati</taxon>
        <taxon>Actinomycetota</taxon>
        <taxon>Actinomycetes</taxon>
        <taxon>Micrococcales</taxon>
        <taxon>Cellulomonadaceae</taxon>
        <taxon>Cellulomonas</taxon>
    </lineage>
</organism>
<feature type="transmembrane region" description="Helical" evidence="1">
    <location>
        <begin position="45"/>
        <end position="69"/>
    </location>
</feature>
<keyword evidence="1" id="KW-1133">Transmembrane helix</keyword>
<accession>A0ABT7SH20</accession>
<dbReference type="EMBL" id="JAUCGQ010000001">
    <property type="protein sequence ID" value="MDM7855493.1"/>
    <property type="molecule type" value="Genomic_DNA"/>
</dbReference>
<keyword evidence="3" id="KW-1185">Reference proteome</keyword>
<gene>
    <name evidence="2" type="ORF">QRT04_11185</name>
</gene>
<feature type="transmembrane region" description="Helical" evidence="1">
    <location>
        <begin position="81"/>
        <end position="104"/>
    </location>
</feature>
<evidence type="ECO:0000313" key="2">
    <source>
        <dbReference type="EMBL" id="MDM7855493.1"/>
    </source>
</evidence>
<reference evidence="2 3" key="1">
    <citation type="submission" date="2023-06" db="EMBL/GenBank/DDBJ databases">
        <title>Cellulomonas sp. MW4 Whole genome sequence.</title>
        <authorList>
            <person name="Park S."/>
        </authorList>
    </citation>
    <scope>NUCLEOTIDE SEQUENCE [LARGE SCALE GENOMIC DNA]</scope>
    <source>
        <strain evidence="2 3">MW4</strain>
    </source>
</reference>
<comment type="caution">
    <text evidence="2">The sequence shown here is derived from an EMBL/GenBank/DDBJ whole genome shotgun (WGS) entry which is preliminary data.</text>
</comment>